<dbReference type="RefSeq" id="WP_244719086.1">
    <property type="nucleotide sequence ID" value="NZ_JALIRP010000001.1"/>
</dbReference>
<dbReference type="AlphaFoldDB" id="A0A9X2B0T8"/>
<organism evidence="2 3">
    <name type="scientific">Paenibacillus mangrovi</name>
    <dbReference type="NCBI Taxonomy" id="2931978"/>
    <lineage>
        <taxon>Bacteria</taxon>
        <taxon>Bacillati</taxon>
        <taxon>Bacillota</taxon>
        <taxon>Bacilli</taxon>
        <taxon>Bacillales</taxon>
        <taxon>Paenibacillaceae</taxon>
        <taxon>Paenibacillus</taxon>
    </lineage>
</organism>
<dbReference type="PROSITE" id="PS51186">
    <property type="entry name" value="GNAT"/>
    <property type="match status" value="2"/>
</dbReference>
<accession>A0A9X2B0T8</accession>
<reference evidence="2" key="1">
    <citation type="submission" date="2022-04" db="EMBL/GenBank/DDBJ databases">
        <title>Paenibacillus mangrovi sp. nov., a novel endophytic bacterium isolated from bark of Kandelia candel.</title>
        <authorList>
            <person name="Tuo L."/>
        </authorList>
    </citation>
    <scope>NUCLEOTIDE SEQUENCE</scope>
    <source>
        <strain evidence="2">KQZ6P-2</strain>
    </source>
</reference>
<proteinExistence type="predicted"/>
<dbReference type="Gene3D" id="3.40.630.30">
    <property type="match status" value="2"/>
</dbReference>
<comment type="caution">
    <text evidence="2">The sequence shown here is derived from an EMBL/GenBank/DDBJ whole genome shotgun (WGS) entry which is preliminary data.</text>
</comment>
<feature type="domain" description="N-acetyltransferase" evidence="1">
    <location>
        <begin position="1"/>
        <end position="184"/>
    </location>
</feature>
<evidence type="ECO:0000313" key="3">
    <source>
        <dbReference type="Proteomes" id="UP001139347"/>
    </source>
</evidence>
<dbReference type="InterPro" id="IPR000182">
    <property type="entry name" value="GNAT_dom"/>
</dbReference>
<evidence type="ECO:0000259" key="1">
    <source>
        <dbReference type="PROSITE" id="PS51186"/>
    </source>
</evidence>
<dbReference type="InterPro" id="IPR050276">
    <property type="entry name" value="MshD_Acetyltransferase"/>
</dbReference>
<keyword evidence="3" id="KW-1185">Reference proteome</keyword>
<dbReference type="SUPFAM" id="SSF55729">
    <property type="entry name" value="Acyl-CoA N-acyltransferases (Nat)"/>
    <property type="match status" value="2"/>
</dbReference>
<protein>
    <submittedName>
        <fullName evidence="2">GNAT family N-acetyltransferase</fullName>
    </submittedName>
</protein>
<name>A0A9X2B0T8_9BACL</name>
<dbReference type="PANTHER" id="PTHR43617:SF20">
    <property type="entry name" value="N-ALPHA-ACETYLTRANSFERASE RIMI"/>
    <property type="match status" value="1"/>
</dbReference>
<dbReference type="Pfam" id="PF00583">
    <property type="entry name" value="Acetyltransf_1"/>
    <property type="match status" value="2"/>
</dbReference>
<sequence>MNIIPLNEEWLAPMCELWNQELGDQFPMREQLMRQNTFQDENVYLDGSKLAVNEQGELVGFVIAKKWQEQQREIRLGDGGGWIQAILVRSDARGKGLGSRLLEQAEQALKDSGAELAYIGRDPWHYIPGIPKAFPEAKAWLERRGYETLYEVFDLVSQAAGGETIRQEYVEGAFSRLLEEKDKEEMLRFFKRCFPGRWYYEALCYWERGGKGREFVGLFLGEEMIGFCRVNDGESPLIAQNTYWAPLFDSPLGGIGPLGVDDRFRGKGYGLAIVKDGVAELTNRGIKNLVIDWTELVDFYAKLGFTVWKGYDLAKKTLK</sequence>
<dbReference type="EMBL" id="JALIRP010000001">
    <property type="protein sequence ID" value="MCJ8010576.1"/>
    <property type="molecule type" value="Genomic_DNA"/>
</dbReference>
<feature type="domain" description="N-acetyltransferase" evidence="1">
    <location>
        <begin position="175"/>
        <end position="319"/>
    </location>
</feature>
<gene>
    <name evidence="2" type="ORF">MUG84_02325</name>
</gene>
<dbReference type="Proteomes" id="UP001139347">
    <property type="component" value="Unassembled WGS sequence"/>
</dbReference>
<dbReference type="CDD" id="cd04301">
    <property type="entry name" value="NAT_SF"/>
    <property type="match status" value="2"/>
</dbReference>
<dbReference type="InterPro" id="IPR016181">
    <property type="entry name" value="Acyl_CoA_acyltransferase"/>
</dbReference>
<dbReference type="GO" id="GO:0008999">
    <property type="term" value="F:protein-N-terminal-alanine acetyltransferase activity"/>
    <property type="evidence" value="ECO:0007669"/>
    <property type="project" value="TreeGrafter"/>
</dbReference>
<evidence type="ECO:0000313" key="2">
    <source>
        <dbReference type="EMBL" id="MCJ8010576.1"/>
    </source>
</evidence>
<dbReference type="PANTHER" id="PTHR43617">
    <property type="entry name" value="L-AMINO ACID N-ACETYLTRANSFERASE"/>
    <property type="match status" value="1"/>
</dbReference>